<protein>
    <submittedName>
        <fullName evidence="2">Uncharacterized protein</fullName>
    </submittedName>
</protein>
<organism evidence="2 3">
    <name type="scientific">Tegillarca granosa</name>
    <name type="common">Malaysian cockle</name>
    <name type="synonym">Anadara granosa</name>
    <dbReference type="NCBI Taxonomy" id="220873"/>
    <lineage>
        <taxon>Eukaryota</taxon>
        <taxon>Metazoa</taxon>
        <taxon>Spiralia</taxon>
        <taxon>Lophotrochozoa</taxon>
        <taxon>Mollusca</taxon>
        <taxon>Bivalvia</taxon>
        <taxon>Autobranchia</taxon>
        <taxon>Pteriomorphia</taxon>
        <taxon>Arcoida</taxon>
        <taxon>Arcoidea</taxon>
        <taxon>Arcidae</taxon>
        <taxon>Tegillarca</taxon>
    </lineage>
</organism>
<comment type="caution">
    <text evidence="2">The sequence shown here is derived from an EMBL/GenBank/DDBJ whole genome shotgun (WGS) entry which is preliminary data.</text>
</comment>
<name>A0ABQ9FMD4_TEGGR</name>
<sequence length="167" mass="19252">MQHSTSPKSIGVIVLWISIWLLVHSRFVHFKCKECTSKRIGRSFRGLHRKNTDFGQANFQTFYAMVNKEENLILGLEMGCESLVGARIMNLSRILLNISPFILILLEKLSEASSRVHRTTNTVSYIERHIPHKTSNDIYMDPCKAVKRYNNTLSPERSFTLQVIDNL</sequence>
<accession>A0ABQ9FMD4</accession>
<reference evidence="2 3" key="1">
    <citation type="submission" date="2022-12" db="EMBL/GenBank/DDBJ databases">
        <title>Chromosome-level genome of Tegillarca granosa.</title>
        <authorList>
            <person name="Kim J."/>
        </authorList>
    </citation>
    <scope>NUCLEOTIDE SEQUENCE [LARGE SCALE GENOMIC DNA]</scope>
    <source>
        <strain evidence="2">Teg-2019</strain>
        <tissue evidence="2">Adductor muscle</tissue>
    </source>
</reference>
<feature type="chain" id="PRO_5046693805" evidence="1">
    <location>
        <begin position="26"/>
        <end position="167"/>
    </location>
</feature>
<keyword evidence="1" id="KW-0732">Signal</keyword>
<evidence type="ECO:0000256" key="1">
    <source>
        <dbReference type="SAM" id="SignalP"/>
    </source>
</evidence>
<gene>
    <name evidence="2" type="ORF">KUTeg_003533</name>
</gene>
<keyword evidence="3" id="KW-1185">Reference proteome</keyword>
<feature type="signal peptide" evidence="1">
    <location>
        <begin position="1"/>
        <end position="25"/>
    </location>
</feature>
<evidence type="ECO:0000313" key="2">
    <source>
        <dbReference type="EMBL" id="KAJ8318442.1"/>
    </source>
</evidence>
<evidence type="ECO:0000313" key="3">
    <source>
        <dbReference type="Proteomes" id="UP001217089"/>
    </source>
</evidence>
<proteinExistence type="predicted"/>
<dbReference type="EMBL" id="JARBDR010000214">
    <property type="protein sequence ID" value="KAJ8318442.1"/>
    <property type="molecule type" value="Genomic_DNA"/>
</dbReference>
<dbReference type="Proteomes" id="UP001217089">
    <property type="component" value="Unassembled WGS sequence"/>
</dbReference>